<comment type="caution">
    <text evidence="1">The sequence shown here is derived from an EMBL/GenBank/DDBJ whole genome shotgun (WGS) entry which is preliminary data.</text>
</comment>
<organism evidence="1 2">
    <name type="scientific">Rhizobium quercicola</name>
    <dbReference type="NCBI Taxonomy" id="2901226"/>
    <lineage>
        <taxon>Bacteria</taxon>
        <taxon>Pseudomonadati</taxon>
        <taxon>Pseudomonadota</taxon>
        <taxon>Alphaproteobacteria</taxon>
        <taxon>Hyphomicrobiales</taxon>
        <taxon>Rhizobiaceae</taxon>
        <taxon>Rhizobium/Agrobacterium group</taxon>
        <taxon>Rhizobium</taxon>
    </lineage>
</organism>
<sequence length="131" mass="14854">MNTLLPELHQGHAPITLHQLFREAIDAYEEWDGGADAPTIYFQGALLPIALVFDHMRGCTDILPTSVREVVTSQLTKPWSSESPLDDMTVSTAARIMGIMIRKRQVRSGRADINAFLRRMERQQAHRLVRT</sequence>
<keyword evidence="2" id="KW-1185">Reference proteome</keyword>
<name>A0A9X1NNI5_9HYPH</name>
<evidence type="ECO:0000313" key="1">
    <source>
        <dbReference type="EMBL" id="MCD7108257.1"/>
    </source>
</evidence>
<proteinExistence type="predicted"/>
<evidence type="ECO:0000313" key="2">
    <source>
        <dbReference type="Proteomes" id="UP001139089"/>
    </source>
</evidence>
<dbReference type="AlphaFoldDB" id="A0A9X1NNI5"/>
<protein>
    <submittedName>
        <fullName evidence="1">Uncharacterized protein</fullName>
    </submittedName>
</protein>
<dbReference type="RefSeq" id="WP_113149859.1">
    <property type="nucleotide sequence ID" value="NZ_JAJOZR010000002.1"/>
</dbReference>
<dbReference type="EMBL" id="JAJOZR010000002">
    <property type="protein sequence ID" value="MCD7108257.1"/>
    <property type="molecule type" value="Genomic_DNA"/>
</dbReference>
<reference evidence="1" key="1">
    <citation type="submission" date="2021-12" db="EMBL/GenBank/DDBJ databases">
        <authorList>
            <person name="Li Y."/>
        </authorList>
    </citation>
    <scope>NUCLEOTIDE SEQUENCE</scope>
    <source>
        <strain evidence="1">DKSPLA3</strain>
    </source>
</reference>
<gene>
    <name evidence="1" type="ORF">LRX75_04275</name>
</gene>
<dbReference type="Proteomes" id="UP001139089">
    <property type="component" value="Unassembled WGS sequence"/>
</dbReference>
<accession>A0A9X1NNI5</accession>